<dbReference type="InterPro" id="IPR036691">
    <property type="entry name" value="Endo/exonu/phosph_ase_sf"/>
</dbReference>
<accession>A0A0D2LQF3</accession>
<dbReference type="OrthoDB" id="2840473at2759"/>
<keyword evidence="2" id="KW-1185">Reference proteome</keyword>
<organism evidence="1 2">
    <name type="scientific">Hypholoma sublateritium (strain FD-334 SS-4)</name>
    <dbReference type="NCBI Taxonomy" id="945553"/>
    <lineage>
        <taxon>Eukaryota</taxon>
        <taxon>Fungi</taxon>
        <taxon>Dikarya</taxon>
        <taxon>Basidiomycota</taxon>
        <taxon>Agaricomycotina</taxon>
        <taxon>Agaricomycetes</taxon>
        <taxon>Agaricomycetidae</taxon>
        <taxon>Agaricales</taxon>
        <taxon>Agaricineae</taxon>
        <taxon>Strophariaceae</taxon>
        <taxon>Hypholoma</taxon>
    </lineage>
</organism>
<feature type="non-terminal residue" evidence="1">
    <location>
        <position position="140"/>
    </location>
</feature>
<name>A0A0D2LQF3_HYPSF</name>
<dbReference type="Proteomes" id="UP000054270">
    <property type="component" value="Unassembled WGS sequence"/>
</dbReference>
<evidence type="ECO:0000313" key="2">
    <source>
        <dbReference type="Proteomes" id="UP000054270"/>
    </source>
</evidence>
<dbReference type="STRING" id="945553.A0A0D2LQF3"/>
<dbReference type="EMBL" id="KN817797">
    <property type="protein sequence ID" value="KJA13048.1"/>
    <property type="molecule type" value="Genomic_DNA"/>
</dbReference>
<protein>
    <recommendedName>
        <fullName evidence="3">Endonuclease/exonuclease/phosphatase domain-containing protein</fullName>
    </recommendedName>
</protein>
<proteinExistence type="predicted"/>
<evidence type="ECO:0008006" key="3">
    <source>
        <dbReference type="Google" id="ProtNLM"/>
    </source>
</evidence>
<sequence length="140" mass="16271">MEAPLNRLRILQINLNKSNKGHLDLINKPMDRDWDVILVQEPHITHTGLIRAPLNFSTIYPQDHYKPNHTTVRSVIFINTNILSSSWRELVVPGTTDVTGVQLNNGGWLLSIFNVYFDCMNTATMRKFRRHLAWERPTLH</sequence>
<dbReference type="SUPFAM" id="SSF56219">
    <property type="entry name" value="DNase I-like"/>
    <property type="match status" value="1"/>
</dbReference>
<dbReference type="AlphaFoldDB" id="A0A0D2LQF3"/>
<evidence type="ECO:0000313" key="1">
    <source>
        <dbReference type="EMBL" id="KJA13048.1"/>
    </source>
</evidence>
<dbReference type="Gene3D" id="3.60.10.10">
    <property type="entry name" value="Endonuclease/exonuclease/phosphatase"/>
    <property type="match status" value="1"/>
</dbReference>
<gene>
    <name evidence="1" type="ORF">HYPSUDRAFT_152019</name>
</gene>
<reference evidence="2" key="1">
    <citation type="submission" date="2014-04" db="EMBL/GenBank/DDBJ databases">
        <title>Evolutionary Origins and Diversification of the Mycorrhizal Mutualists.</title>
        <authorList>
            <consortium name="DOE Joint Genome Institute"/>
            <consortium name="Mycorrhizal Genomics Consortium"/>
            <person name="Kohler A."/>
            <person name="Kuo A."/>
            <person name="Nagy L.G."/>
            <person name="Floudas D."/>
            <person name="Copeland A."/>
            <person name="Barry K.W."/>
            <person name="Cichocki N."/>
            <person name="Veneault-Fourrey C."/>
            <person name="LaButti K."/>
            <person name="Lindquist E.A."/>
            <person name="Lipzen A."/>
            <person name="Lundell T."/>
            <person name="Morin E."/>
            <person name="Murat C."/>
            <person name="Riley R."/>
            <person name="Ohm R."/>
            <person name="Sun H."/>
            <person name="Tunlid A."/>
            <person name="Henrissat B."/>
            <person name="Grigoriev I.V."/>
            <person name="Hibbett D.S."/>
            <person name="Martin F."/>
        </authorList>
    </citation>
    <scope>NUCLEOTIDE SEQUENCE [LARGE SCALE GENOMIC DNA]</scope>
    <source>
        <strain evidence="2">FD-334 SS-4</strain>
    </source>
</reference>